<dbReference type="PROSITE" id="PS50076">
    <property type="entry name" value="DNAJ_2"/>
    <property type="match status" value="1"/>
</dbReference>
<dbReference type="InterPro" id="IPR018253">
    <property type="entry name" value="DnaJ_domain_CS"/>
</dbReference>
<sequence>MFFDGFDLGSGRREQEKVENEELYNTLGVGKNATNSEIKKAYRQLAKKHHPDKGGDENQFKKIQLAFEVLNDKEKRIIYDKYGEAGLRNEAESSGMTDIFDLFGGRGRNRVRKGKDSAFDLNVTLEDIYNQSTKKLKFSKNAICEKCKGFSC</sequence>
<comment type="caution">
    <text evidence="2">The sequence shown here is derived from an EMBL/GenBank/DDBJ whole genome shotgun (WGS) entry which is preliminary data.</text>
</comment>
<dbReference type="PANTHER" id="PTHR43888">
    <property type="entry name" value="DNAJ-LIKE-2, ISOFORM A-RELATED"/>
    <property type="match status" value="1"/>
</dbReference>
<dbReference type="Gene3D" id="2.60.260.20">
    <property type="entry name" value="Urease metallochaperone UreE, N-terminal domain"/>
    <property type="match status" value="1"/>
</dbReference>
<dbReference type="Gene3D" id="1.10.287.110">
    <property type="entry name" value="DnaJ domain"/>
    <property type="match status" value="1"/>
</dbReference>
<organism evidence="2 3">
    <name type="scientific">Bonamia ostreae</name>
    <dbReference type="NCBI Taxonomy" id="126728"/>
    <lineage>
        <taxon>Eukaryota</taxon>
        <taxon>Sar</taxon>
        <taxon>Rhizaria</taxon>
        <taxon>Endomyxa</taxon>
        <taxon>Ascetosporea</taxon>
        <taxon>Haplosporida</taxon>
        <taxon>Bonamia</taxon>
    </lineage>
</organism>
<dbReference type="Proteomes" id="UP001439008">
    <property type="component" value="Unassembled WGS sequence"/>
</dbReference>
<proteinExistence type="predicted"/>
<dbReference type="InterPro" id="IPR044713">
    <property type="entry name" value="DNJA1/2-like"/>
</dbReference>
<dbReference type="SUPFAM" id="SSF46565">
    <property type="entry name" value="Chaperone J-domain"/>
    <property type="match status" value="1"/>
</dbReference>
<dbReference type="PROSITE" id="PS00636">
    <property type="entry name" value="DNAJ_1"/>
    <property type="match status" value="1"/>
</dbReference>
<reference evidence="2 3" key="1">
    <citation type="journal article" date="2024" name="BMC Biol.">
        <title>Comparative genomics of Ascetosporea gives new insight into the evolutionary basis for animal parasitism in Rhizaria.</title>
        <authorList>
            <person name="Hiltunen Thoren M."/>
            <person name="Onut-Brannstrom I."/>
            <person name="Alfjorden A."/>
            <person name="Peckova H."/>
            <person name="Swords F."/>
            <person name="Hooper C."/>
            <person name="Holzer A.S."/>
            <person name="Bass D."/>
            <person name="Burki F."/>
        </authorList>
    </citation>
    <scope>NUCLEOTIDE SEQUENCE [LARGE SCALE GENOMIC DNA]</scope>
    <source>
        <strain evidence="2">20-A016</strain>
    </source>
</reference>
<evidence type="ECO:0000313" key="2">
    <source>
        <dbReference type="EMBL" id="MES1922805.1"/>
    </source>
</evidence>
<dbReference type="InterPro" id="IPR036869">
    <property type="entry name" value="J_dom_sf"/>
</dbReference>
<name>A0ABV2AT02_9EUKA</name>
<dbReference type="EMBL" id="JBDODL010003773">
    <property type="protein sequence ID" value="MES1922805.1"/>
    <property type="molecule type" value="Genomic_DNA"/>
</dbReference>
<accession>A0ABV2AT02</accession>
<evidence type="ECO:0000313" key="3">
    <source>
        <dbReference type="Proteomes" id="UP001439008"/>
    </source>
</evidence>
<dbReference type="CDD" id="cd06257">
    <property type="entry name" value="DnaJ"/>
    <property type="match status" value="1"/>
</dbReference>
<gene>
    <name evidence="2" type="ORF">MHBO_004328</name>
</gene>
<dbReference type="PRINTS" id="PR00625">
    <property type="entry name" value="JDOMAIN"/>
</dbReference>
<evidence type="ECO:0000259" key="1">
    <source>
        <dbReference type="PROSITE" id="PS50076"/>
    </source>
</evidence>
<keyword evidence="3" id="KW-1185">Reference proteome</keyword>
<dbReference type="SMART" id="SM00271">
    <property type="entry name" value="DnaJ"/>
    <property type="match status" value="1"/>
</dbReference>
<feature type="domain" description="J" evidence="1">
    <location>
        <begin position="22"/>
        <end position="83"/>
    </location>
</feature>
<dbReference type="InterPro" id="IPR001623">
    <property type="entry name" value="DnaJ_domain"/>
</dbReference>
<protein>
    <recommendedName>
        <fullName evidence="1">J domain-containing protein</fullName>
    </recommendedName>
</protein>
<dbReference type="Pfam" id="PF00226">
    <property type="entry name" value="DnaJ"/>
    <property type="match status" value="1"/>
</dbReference>